<proteinExistence type="inferred from homology"/>
<keyword evidence="15 25" id="KW-0464">Manganese</keyword>
<evidence type="ECO:0000256" key="21">
    <source>
        <dbReference type="ARBA" id="ARBA00077154"/>
    </source>
</evidence>
<evidence type="ECO:0000256" key="2">
    <source>
        <dbReference type="ARBA" id="ARBA00003921"/>
    </source>
</evidence>
<evidence type="ECO:0000256" key="19">
    <source>
        <dbReference type="ARBA" id="ARBA00068427"/>
    </source>
</evidence>
<dbReference type="PROSITE" id="PS50975">
    <property type="entry name" value="ATP_GRASP"/>
    <property type="match status" value="1"/>
</dbReference>
<evidence type="ECO:0000256" key="24">
    <source>
        <dbReference type="PIRSR" id="PIRSR039102-2"/>
    </source>
</evidence>
<dbReference type="Gene3D" id="3.30.1490.20">
    <property type="entry name" value="ATP-grasp fold, A domain"/>
    <property type="match status" value="1"/>
</dbReference>
<dbReference type="InterPro" id="IPR005905">
    <property type="entry name" value="D_ala_D_ala"/>
</dbReference>
<comment type="cofactor">
    <cofactor evidence="1">
        <name>Mn(2+)</name>
        <dbReference type="ChEBI" id="CHEBI:29035"/>
    </cofactor>
</comment>
<dbReference type="InterPro" id="IPR016185">
    <property type="entry name" value="PreATP-grasp_dom_sf"/>
</dbReference>
<dbReference type="Gene3D" id="3.40.50.20">
    <property type="match status" value="1"/>
</dbReference>
<dbReference type="NCBIfam" id="NF002528">
    <property type="entry name" value="PRK01966.1-4"/>
    <property type="match status" value="1"/>
</dbReference>
<evidence type="ECO:0000256" key="25">
    <source>
        <dbReference type="PIRSR" id="PIRSR039102-3"/>
    </source>
</evidence>
<feature type="binding site" evidence="24">
    <location>
        <begin position="227"/>
        <end position="234"/>
    </location>
    <ligand>
        <name>ATP</name>
        <dbReference type="ChEBI" id="CHEBI:30616"/>
    </ligand>
</feature>
<comment type="subcellular location">
    <subcellularLocation>
        <location evidence="3 22">Cytoplasm</location>
    </subcellularLocation>
</comment>
<keyword evidence="7 22" id="KW-0963">Cytoplasm</keyword>
<feature type="domain" description="ATP-grasp" evidence="27">
    <location>
        <begin position="148"/>
        <end position="353"/>
    </location>
</feature>
<evidence type="ECO:0000256" key="17">
    <source>
        <dbReference type="ARBA" id="ARBA00047614"/>
    </source>
</evidence>
<dbReference type="Gene3D" id="3.30.470.20">
    <property type="entry name" value="ATP-grasp fold, B domain"/>
    <property type="match status" value="1"/>
</dbReference>
<dbReference type="PROSITE" id="PS00843">
    <property type="entry name" value="DALA_DALA_LIGASE_1"/>
    <property type="match status" value="1"/>
</dbReference>
<gene>
    <name evidence="22" type="primary">ddl</name>
    <name evidence="28" type="ORF">BSA145_10190</name>
</gene>
<feature type="active site" evidence="23">
    <location>
        <position position="197"/>
    </location>
</feature>
<evidence type="ECO:0000256" key="26">
    <source>
        <dbReference type="PROSITE-ProRule" id="PRU00409"/>
    </source>
</evidence>
<feature type="binding site" evidence="24">
    <location>
        <begin position="197"/>
        <end position="198"/>
    </location>
    <ligand>
        <name>ATP</name>
        <dbReference type="ChEBI" id="CHEBI:30616"/>
    </ligand>
</feature>
<protein>
    <recommendedName>
        <fullName evidence="19 22">D-alanine--D-alanine ligase</fullName>
        <ecNumber evidence="6 22">6.3.2.4</ecNumber>
    </recommendedName>
    <alternativeName>
        <fullName evidence="21 22">D-Ala-D-Ala ligase</fullName>
    </alternativeName>
    <alternativeName>
        <fullName evidence="20 22">D-alanylalanine synthetase</fullName>
    </alternativeName>
</protein>
<feature type="binding site" evidence="24">
    <location>
        <begin position="189"/>
        <end position="191"/>
    </location>
    <ligand>
        <name>ATP</name>
        <dbReference type="ChEBI" id="CHEBI:30616"/>
    </ligand>
</feature>
<dbReference type="GO" id="GO:0009252">
    <property type="term" value="P:peptidoglycan biosynthetic process"/>
    <property type="evidence" value="ECO:0007669"/>
    <property type="project" value="UniProtKB-UniRule"/>
</dbReference>
<dbReference type="EC" id="6.3.2.4" evidence="6 22"/>
<dbReference type="InterPro" id="IPR011127">
    <property type="entry name" value="Dala_Dala_lig_N"/>
</dbReference>
<keyword evidence="13 22" id="KW-0133">Cell shape</keyword>
<dbReference type="GO" id="GO:0005524">
    <property type="term" value="F:ATP binding"/>
    <property type="evidence" value="ECO:0007669"/>
    <property type="project" value="UniProtKB-UniRule"/>
</dbReference>
<dbReference type="GO" id="GO:0008716">
    <property type="term" value="F:D-alanine-D-alanine ligase activity"/>
    <property type="evidence" value="ECO:0007669"/>
    <property type="project" value="UniProtKB-UniRule"/>
</dbReference>
<evidence type="ECO:0000256" key="5">
    <source>
        <dbReference type="ARBA" id="ARBA00010871"/>
    </source>
</evidence>
<keyword evidence="10 24" id="KW-0547">Nucleotide-binding</keyword>
<comment type="pathway">
    <text evidence="4 22">Cell wall biogenesis; peptidoglycan biosynthesis.</text>
</comment>
<dbReference type="NCBIfam" id="NF002378">
    <property type="entry name" value="PRK01372.1"/>
    <property type="match status" value="1"/>
</dbReference>
<dbReference type="Pfam" id="PF01820">
    <property type="entry name" value="Dala_Dala_lig_N"/>
    <property type="match status" value="1"/>
</dbReference>
<evidence type="ECO:0000256" key="20">
    <source>
        <dbReference type="ARBA" id="ARBA00076288"/>
    </source>
</evidence>
<keyword evidence="11 26" id="KW-0067">ATP-binding</keyword>
<dbReference type="InterPro" id="IPR000291">
    <property type="entry name" value="D-Ala_lig_Van_CS"/>
</dbReference>
<dbReference type="GO" id="GO:0046872">
    <property type="term" value="F:metal ion binding"/>
    <property type="evidence" value="ECO:0007669"/>
    <property type="project" value="UniProtKB-KW"/>
</dbReference>
<comment type="catalytic activity">
    <reaction evidence="17 22">
        <text>2 D-alanine + ATP = D-alanyl-D-alanine + ADP + phosphate + H(+)</text>
        <dbReference type="Rhea" id="RHEA:11224"/>
        <dbReference type="ChEBI" id="CHEBI:15378"/>
        <dbReference type="ChEBI" id="CHEBI:30616"/>
        <dbReference type="ChEBI" id="CHEBI:43474"/>
        <dbReference type="ChEBI" id="CHEBI:57416"/>
        <dbReference type="ChEBI" id="CHEBI:57822"/>
        <dbReference type="ChEBI" id="CHEBI:456216"/>
        <dbReference type="EC" id="6.3.2.4"/>
    </reaction>
</comment>
<reference evidence="28 29" key="1">
    <citation type="submission" date="2016-05" db="EMBL/GenBank/DDBJ databases">
        <title>Complete Genome and Methylome Analysis of Psychrotrophic Bacterial Isolates from Antarctic Lake Untersee.</title>
        <authorList>
            <person name="Fomenkov A."/>
            <person name="Akimov V.N."/>
            <person name="Vasilyeva L.V."/>
            <person name="Andersen D."/>
            <person name="Vincze T."/>
            <person name="Roberts R.J."/>
        </authorList>
    </citation>
    <scope>NUCLEOTIDE SEQUENCE [LARGE SCALE GENOMIC DNA]</scope>
    <source>
        <strain evidence="28 29">U14-5</strain>
    </source>
</reference>
<organism evidence="28 29">
    <name type="scientific">Bacillus safensis</name>
    <dbReference type="NCBI Taxonomy" id="561879"/>
    <lineage>
        <taxon>Bacteria</taxon>
        <taxon>Bacillati</taxon>
        <taxon>Bacillota</taxon>
        <taxon>Bacilli</taxon>
        <taxon>Bacillales</taxon>
        <taxon>Bacillaceae</taxon>
        <taxon>Bacillus</taxon>
    </lineage>
</organism>
<keyword evidence="14 22" id="KW-0573">Peptidoglycan synthesis</keyword>
<evidence type="ECO:0000256" key="6">
    <source>
        <dbReference type="ARBA" id="ARBA00012216"/>
    </source>
</evidence>
<evidence type="ECO:0000256" key="13">
    <source>
        <dbReference type="ARBA" id="ARBA00022960"/>
    </source>
</evidence>
<feature type="binding site" evidence="25">
    <location>
        <position position="320"/>
    </location>
    <ligand>
        <name>Mg(2+)</name>
        <dbReference type="ChEBI" id="CHEBI:18420"/>
        <label>2</label>
    </ligand>
</feature>
<evidence type="ECO:0000256" key="15">
    <source>
        <dbReference type="ARBA" id="ARBA00023211"/>
    </source>
</evidence>
<dbReference type="Pfam" id="PF07478">
    <property type="entry name" value="Dala_Dala_lig_C"/>
    <property type="match status" value="1"/>
</dbReference>
<dbReference type="NCBIfam" id="NF002526">
    <property type="entry name" value="PRK01966.1-2"/>
    <property type="match status" value="1"/>
</dbReference>
<evidence type="ECO:0000256" key="14">
    <source>
        <dbReference type="ARBA" id="ARBA00022984"/>
    </source>
</evidence>
<dbReference type="GO" id="GO:0005829">
    <property type="term" value="C:cytosol"/>
    <property type="evidence" value="ECO:0007669"/>
    <property type="project" value="TreeGrafter"/>
</dbReference>
<dbReference type="EMBL" id="CP015607">
    <property type="protein sequence ID" value="APT46219.1"/>
    <property type="molecule type" value="Genomic_DNA"/>
</dbReference>
<evidence type="ECO:0000256" key="22">
    <source>
        <dbReference type="HAMAP-Rule" id="MF_00047"/>
    </source>
</evidence>
<comment type="similarity">
    <text evidence="5 22">Belongs to the D-alanine--D-alanine ligase family.</text>
</comment>
<keyword evidence="8 22" id="KW-0436">Ligase</keyword>
<feature type="binding site" evidence="25">
    <location>
        <position position="322"/>
    </location>
    <ligand>
        <name>Mg(2+)</name>
        <dbReference type="ChEBI" id="CHEBI:18420"/>
        <label>2</label>
    </ligand>
</feature>
<comment type="pathway">
    <text evidence="18">Glycan biosynthesis.</text>
</comment>
<dbReference type="PROSITE" id="PS00844">
    <property type="entry name" value="DALA_DALA_LIGASE_2"/>
    <property type="match status" value="1"/>
</dbReference>
<evidence type="ECO:0000256" key="1">
    <source>
        <dbReference type="ARBA" id="ARBA00001936"/>
    </source>
</evidence>
<comment type="cofactor">
    <cofactor evidence="25">
        <name>Mg(2+)</name>
        <dbReference type="ChEBI" id="CHEBI:18420"/>
    </cofactor>
    <cofactor evidence="25">
        <name>Mn(2+)</name>
        <dbReference type="ChEBI" id="CHEBI:29035"/>
    </cofactor>
    <text evidence="25">Binds 2 magnesium or manganese ions per subunit.</text>
</comment>
<evidence type="ECO:0000256" key="9">
    <source>
        <dbReference type="ARBA" id="ARBA00022723"/>
    </source>
</evidence>
<feature type="active site" evidence="23">
    <location>
        <position position="24"/>
    </location>
</feature>
<evidence type="ECO:0000256" key="12">
    <source>
        <dbReference type="ARBA" id="ARBA00022842"/>
    </source>
</evidence>
<evidence type="ECO:0000256" key="23">
    <source>
        <dbReference type="PIRSR" id="PIRSR039102-1"/>
    </source>
</evidence>
<dbReference type="SUPFAM" id="SSF56059">
    <property type="entry name" value="Glutathione synthetase ATP-binding domain-like"/>
    <property type="match status" value="1"/>
</dbReference>
<evidence type="ECO:0000256" key="7">
    <source>
        <dbReference type="ARBA" id="ARBA00022490"/>
    </source>
</evidence>
<evidence type="ECO:0000256" key="3">
    <source>
        <dbReference type="ARBA" id="ARBA00004496"/>
    </source>
</evidence>
<dbReference type="GO" id="GO:0008360">
    <property type="term" value="P:regulation of cell shape"/>
    <property type="evidence" value="ECO:0007669"/>
    <property type="project" value="UniProtKB-KW"/>
</dbReference>
<evidence type="ECO:0000256" key="10">
    <source>
        <dbReference type="ARBA" id="ARBA00022741"/>
    </source>
</evidence>
<evidence type="ECO:0000256" key="18">
    <source>
        <dbReference type="ARBA" id="ARBA00060592"/>
    </source>
</evidence>
<dbReference type="PANTHER" id="PTHR23132">
    <property type="entry name" value="D-ALANINE--D-ALANINE LIGASE"/>
    <property type="match status" value="1"/>
</dbReference>
<keyword evidence="12 25" id="KW-0460">Magnesium</keyword>
<evidence type="ECO:0000256" key="16">
    <source>
        <dbReference type="ARBA" id="ARBA00023316"/>
    </source>
</evidence>
<dbReference type="SUPFAM" id="SSF52440">
    <property type="entry name" value="PreATP-grasp domain"/>
    <property type="match status" value="1"/>
</dbReference>
<dbReference type="PIRSF" id="PIRSF039102">
    <property type="entry name" value="Ddl/VanB"/>
    <property type="match status" value="1"/>
</dbReference>
<dbReference type="FunFam" id="3.30.1490.20:FF:000007">
    <property type="entry name" value="D-alanine--D-alanine ligase"/>
    <property type="match status" value="1"/>
</dbReference>
<dbReference type="UniPathway" id="UPA00219"/>
<dbReference type="InterPro" id="IPR011095">
    <property type="entry name" value="Dala_Dala_lig_C"/>
</dbReference>
<dbReference type="NCBIfam" id="TIGR01205">
    <property type="entry name" value="D_ala_D_alaTIGR"/>
    <property type="match status" value="1"/>
</dbReference>
<dbReference type="InterPro" id="IPR011761">
    <property type="entry name" value="ATP-grasp"/>
</dbReference>
<dbReference type="AlphaFoldDB" id="A0A1L6ZI72"/>
<comment type="function">
    <text evidence="2 22">Cell wall formation.</text>
</comment>
<keyword evidence="16 22" id="KW-0961">Cell wall biogenesis/degradation</keyword>
<dbReference type="HAMAP" id="MF_00047">
    <property type="entry name" value="Dala_Dala_lig"/>
    <property type="match status" value="1"/>
</dbReference>
<feature type="binding site" evidence="24">
    <location>
        <begin position="319"/>
        <end position="320"/>
    </location>
    <ligand>
        <name>ATP</name>
        <dbReference type="ChEBI" id="CHEBI:30616"/>
    </ligand>
</feature>
<feature type="binding site" evidence="24">
    <location>
        <position position="144"/>
    </location>
    <ligand>
        <name>ATP</name>
        <dbReference type="ChEBI" id="CHEBI:30616"/>
    </ligand>
</feature>
<accession>A0A1L6ZI72</accession>
<feature type="binding site" evidence="25">
    <location>
        <position position="320"/>
    </location>
    <ligand>
        <name>Mg(2+)</name>
        <dbReference type="ChEBI" id="CHEBI:18420"/>
        <label>1</label>
    </ligand>
</feature>
<evidence type="ECO:0000256" key="11">
    <source>
        <dbReference type="ARBA" id="ARBA00022840"/>
    </source>
</evidence>
<evidence type="ECO:0000313" key="28">
    <source>
        <dbReference type="EMBL" id="APT46219.1"/>
    </source>
</evidence>
<dbReference type="PANTHER" id="PTHR23132:SF25">
    <property type="entry name" value="D-ALANINE--D-ALANINE LIGASE A"/>
    <property type="match status" value="1"/>
</dbReference>
<dbReference type="Proteomes" id="UP000185426">
    <property type="component" value="Chromosome"/>
</dbReference>
<sequence length="369" mass="40824">MNFSGGEYPLKISLGLIYGGKSAEHNVSLQTALAVTKALNTEKFDIHPIYITEEGEWLRGEKLTEPVSNVKMLQFEQTTKTFLPTSLNESMFPQPASADEKIDVVFPLLHGPNGEDGTMQGLLELLNIPYVGNGVLASAAGMDKVMMKDVFAQAGLAQAKHLSFNKKDYEKAAPDSLEQVEQVLGYPCFVKPANMGSSVGISKCRSKEELQTAFDLAFQYDRRVVVEEGVVGRELEIGVLGNDEPKCSVVGEIAPKTDFYDYKAKYEDGDTDLIIPASVSEEEYKTIHDMAIKAFKALDGSGLVRADFFLTEKGEVLINEVNTMPGFTPFSMFPLLWKHTGVEYPELIEKLVSLAIERHQDKQTIKTTF</sequence>
<evidence type="ECO:0000256" key="4">
    <source>
        <dbReference type="ARBA" id="ARBA00004752"/>
    </source>
</evidence>
<dbReference type="InterPro" id="IPR013815">
    <property type="entry name" value="ATP_grasp_subdomain_1"/>
</dbReference>
<evidence type="ECO:0000259" key="27">
    <source>
        <dbReference type="PROSITE" id="PS50975"/>
    </source>
</evidence>
<dbReference type="GO" id="GO:0071555">
    <property type="term" value="P:cell wall organization"/>
    <property type="evidence" value="ECO:0007669"/>
    <property type="project" value="UniProtKB-KW"/>
</dbReference>
<keyword evidence="9 25" id="KW-0479">Metal-binding</keyword>
<dbReference type="FunFam" id="3.30.470.20:FF:000008">
    <property type="entry name" value="D-alanine--D-alanine ligase"/>
    <property type="match status" value="1"/>
</dbReference>
<evidence type="ECO:0000313" key="29">
    <source>
        <dbReference type="Proteomes" id="UP000185426"/>
    </source>
</evidence>
<feature type="active site" evidence="23">
    <location>
        <position position="331"/>
    </location>
</feature>
<feature type="binding site" evidence="25">
    <location>
        <position position="307"/>
    </location>
    <ligand>
        <name>Mg(2+)</name>
        <dbReference type="ChEBI" id="CHEBI:18420"/>
        <label>1</label>
    </ligand>
</feature>
<evidence type="ECO:0000256" key="8">
    <source>
        <dbReference type="ARBA" id="ARBA00022598"/>
    </source>
</evidence>
<name>A0A1L6ZI72_BACIA</name>